<organism evidence="1 2">
    <name type="scientific">Streptomyces azureus</name>
    <dbReference type="NCBI Taxonomy" id="146537"/>
    <lineage>
        <taxon>Bacteria</taxon>
        <taxon>Bacillati</taxon>
        <taxon>Actinomycetota</taxon>
        <taxon>Actinomycetes</taxon>
        <taxon>Kitasatosporales</taxon>
        <taxon>Streptomycetaceae</taxon>
        <taxon>Streptomyces</taxon>
    </lineage>
</organism>
<sequence>MTEGTGRVICDITITADGYSAGLNQTEERPFGDDDDGTGDKLHAWMFEHVPAVPGGHHVRGHRYVRFEEDVPAVVGDTPVADKPAVGADGWSGRLRAGGAFHRGLGPVGLLPRLRRARWRLPVSVGVG</sequence>
<evidence type="ECO:0000313" key="1">
    <source>
        <dbReference type="EMBL" id="GAP50956.1"/>
    </source>
</evidence>
<proteinExistence type="predicted"/>
<dbReference type="EMBL" id="DF968357">
    <property type="protein sequence ID" value="GAP50956.1"/>
    <property type="molecule type" value="Genomic_DNA"/>
</dbReference>
<accession>A0A0K8PT36</accession>
<protein>
    <submittedName>
        <fullName evidence="1">Uncharacterized protein</fullName>
    </submittedName>
</protein>
<gene>
    <name evidence="1" type="ORF">SAZU_5816</name>
</gene>
<dbReference type="AlphaFoldDB" id="A0A0K8PT36"/>
<reference evidence="1" key="1">
    <citation type="journal article" date="2015" name="Genome Announc.">
        <title>Draft Genome Sequence of Thiostrepton-Producing Streptomyces azureus ATCC 14921.</title>
        <authorList>
            <person name="Sakihara K."/>
            <person name="Maeda J."/>
            <person name="Tashiro K."/>
            <person name="Fujino Y."/>
            <person name="Kuhara S."/>
            <person name="Ohshima T."/>
            <person name="Ogata S."/>
            <person name="Doi K."/>
        </authorList>
    </citation>
    <scope>NUCLEOTIDE SEQUENCE [LARGE SCALE GENOMIC DNA]</scope>
    <source>
        <strain evidence="1">ATCC14921</strain>
    </source>
</reference>
<name>A0A0K8PT36_STRAJ</name>
<dbReference type="Proteomes" id="UP000053859">
    <property type="component" value="Unassembled WGS sequence"/>
</dbReference>
<evidence type="ECO:0000313" key="2">
    <source>
        <dbReference type="Proteomes" id="UP000053859"/>
    </source>
</evidence>
<dbReference type="PATRIC" id="fig|146537.3.peg.6121"/>
<keyword evidence="2" id="KW-1185">Reference proteome</keyword>